<name>A0A8H6I8K2_9AGAR</name>
<reference evidence="1 2" key="1">
    <citation type="submission" date="2020-07" db="EMBL/GenBank/DDBJ databases">
        <title>Comparative genomics of pyrophilous fungi reveals a link between fire events and developmental genes.</title>
        <authorList>
            <consortium name="DOE Joint Genome Institute"/>
            <person name="Steindorff A.S."/>
            <person name="Carver A."/>
            <person name="Calhoun S."/>
            <person name="Stillman K."/>
            <person name="Liu H."/>
            <person name="Lipzen A."/>
            <person name="Pangilinan J."/>
            <person name="Labutti K."/>
            <person name="Bruns T.D."/>
            <person name="Grigoriev I.V."/>
        </authorList>
    </citation>
    <scope>NUCLEOTIDE SEQUENCE [LARGE SCALE GENOMIC DNA]</scope>
    <source>
        <strain evidence="1 2">CBS 144469</strain>
    </source>
</reference>
<accession>A0A8H6I8K2</accession>
<protein>
    <recommendedName>
        <fullName evidence="3">F-box domain-containing protein</fullName>
    </recommendedName>
</protein>
<evidence type="ECO:0000313" key="2">
    <source>
        <dbReference type="Proteomes" id="UP000521943"/>
    </source>
</evidence>
<proteinExistence type="predicted"/>
<sequence>MEPASTLPQELIDDIVDYVPDDEKTQRNLSLVNRSWSHRTRHNLFQTVSFELGGRNCARLNEVLQTNPSLYQHIQTMRIDHDSRYSLQSSSIVGVIDPKQLVNVRDISIHGDMESNLNWGALPAGLRSALYDLLAKPDLTTLVLMDISDIDVSFIGRNRRLKELGLYGVKHTLSCIPSTSSEGPPATHLADEKCSLRSLSVGHCGDALQCLRAAAAIVPQPVVLRVHSCYYDDKMDTSLQLFSCNVETYEITCVPTEDLTGAIGPPLHSGILDLARLPKLKTLNINLHADHLWCLLSRPSATMSSPLVQQLNRLRGTNSLEDIDISLDLDFPNAARSNFWTGMSFAQMMILSDHTWEDLDNTLSDRDAFPKLKRVRIVHRFTRSEDPGQAWSAFMTFFKVSVLQNLNRRCMLEVITADLE</sequence>
<comment type="caution">
    <text evidence="1">The sequence shown here is derived from an EMBL/GenBank/DDBJ whole genome shotgun (WGS) entry which is preliminary data.</text>
</comment>
<evidence type="ECO:0008006" key="3">
    <source>
        <dbReference type="Google" id="ProtNLM"/>
    </source>
</evidence>
<dbReference type="EMBL" id="JACGCI010000015">
    <property type="protein sequence ID" value="KAF6759503.1"/>
    <property type="molecule type" value="Genomic_DNA"/>
</dbReference>
<dbReference type="OrthoDB" id="2977329at2759"/>
<dbReference type="Proteomes" id="UP000521943">
    <property type="component" value="Unassembled WGS sequence"/>
</dbReference>
<keyword evidence="2" id="KW-1185">Reference proteome</keyword>
<organism evidence="1 2">
    <name type="scientific">Ephemerocybe angulata</name>
    <dbReference type="NCBI Taxonomy" id="980116"/>
    <lineage>
        <taxon>Eukaryota</taxon>
        <taxon>Fungi</taxon>
        <taxon>Dikarya</taxon>
        <taxon>Basidiomycota</taxon>
        <taxon>Agaricomycotina</taxon>
        <taxon>Agaricomycetes</taxon>
        <taxon>Agaricomycetidae</taxon>
        <taxon>Agaricales</taxon>
        <taxon>Agaricineae</taxon>
        <taxon>Psathyrellaceae</taxon>
        <taxon>Ephemerocybe</taxon>
    </lineage>
</organism>
<gene>
    <name evidence="1" type="ORF">DFP72DRAFT_1166913</name>
</gene>
<evidence type="ECO:0000313" key="1">
    <source>
        <dbReference type="EMBL" id="KAF6759503.1"/>
    </source>
</evidence>
<dbReference type="AlphaFoldDB" id="A0A8H6I8K2"/>